<evidence type="ECO:0000313" key="2">
    <source>
        <dbReference type="EMBL" id="GFY81616.1"/>
    </source>
</evidence>
<sequence>MVKKRAPDWLNSSLCYSPHPPPPYDDGEDDRLRRSSATAAESPVKQPSAAIPEPPKVEIRDRINDSSDNGSSGSGSPSVENISRQAQLVQEKSNCGV</sequence>
<name>A0A7J0E619_9ERIC</name>
<proteinExistence type="predicted"/>
<feature type="compositionally biased region" description="Polar residues" evidence="1">
    <location>
        <begin position="77"/>
        <end position="97"/>
    </location>
</feature>
<evidence type="ECO:0000313" key="3">
    <source>
        <dbReference type="Proteomes" id="UP000585474"/>
    </source>
</evidence>
<organism evidence="2 3">
    <name type="scientific">Actinidia rufa</name>
    <dbReference type="NCBI Taxonomy" id="165716"/>
    <lineage>
        <taxon>Eukaryota</taxon>
        <taxon>Viridiplantae</taxon>
        <taxon>Streptophyta</taxon>
        <taxon>Embryophyta</taxon>
        <taxon>Tracheophyta</taxon>
        <taxon>Spermatophyta</taxon>
        <taxon>Magnoliopsida</taxon>
        <taxon>eudicotyledons</taxon>
        <taxon>Gunneridae</taxon>
        <taxon>Pentapetalae</taxon>
        <taxon>asterids</taxon>
        <taxon>Ericales</taxon>
        <taxon>Actinidiaceae</taxon>
        <taxon>Actinidia</taxon>
    </lineage>
</organism>
<dbReference type="AlphaFoldDB" id="A0A7J0E619"/>
<protein>
    <submittedName>
        <fullName evidence="2">Uncharacterized protein</fullName>
    </submittedName>
</protein>
<feature type="compositionally biased region" description="Low complexity" evidence="1">
    <location>
        <begin position="66"/>
        <end position="76"/>
    </location>
</feature>
<dbReference type="EMBL" id="BJWL01000001">
    <property type="protein sequence ID" value="GFY81616.1"/>
    <property type="molecule type" value="Genomic_DNA"/>
</dbReference>
<accession>A0A7J0E619</accession>
<evidence type="ECO:0000256" key="1">
    <source>
        <dbReference type="SAM" id="MobiDB-lite"/>
    </source>
</evidence>
<dbReference type="Proteomes" id="UP000585474">
    <property type="component" value="Unassembled WGS sequence"/>
</dbReference>
<comment type="caution">
    <text evidence="2">The sequence shown here is derived from an EMBL/GenBank/DDBJ whole genome shotgun (WGS) entry which is preliminary data.</text>
</comment>
<feature type="compositionally biased region" description="Basic and acidic residues" evidence="1">
    <location>
        <begin position="55"/>
        <end position="65"/>
    </location>
</feature>
<gene>
    <name evidence="2" type="ORF">Acr_01g0014250</name>
</gene>
<reference evidence="2 3" key="1">
    <citation type="submission" date="2019-07" db="EMBL/GenBank/DDBJ databases">
        <title>De Novo Assembly of kiwifruit Actinidia rufa.</title>
        <authorList>
            <person name="Sugita-Konishi S."/>
            <person name="Sato K."/>
            <person name="Mori E."/>
            <person name="Abe Y."/>
            <person name="Kisaki G."/>
            <person name="Hamano K."/>
            <person name="Suezawa K."/>
            <person name="Otani M."/>
            <person name="Fukuda T."/>
            <person name="Manabe T."/>
            <person name="Gomi K."/>
            <person name="Tabuchi M."/>
            <person name="Akimitsu K."/>
            <person name="Kataoka I."/>
        </authorList>
    </citation>
    <scope>NUCLEOTIDE SEQUENCE [LARGE SCALE GENOMIC DNA]</scope>
    <source>
        <strain evidence="3">cv. Fuchu</strain>
    </source>
</reference>
<keyword evidence="3" id="KW-1185">Reference proteome</keyword>
<feature type="region of interest" description="Disordered" evidence="1">
    <location>
        <begin position="1"/>
        <end position="97"/>
    </location>
</feature>